<keyword evidence="5" id="KW-0997">Cell inner membrane</keyword>
<keyword evidence="14" id="KW-1185">Reference proteome</keyword>
<dbReference type="SUPFAM" id="SSF54523">
    <property type="entry name" value="Pili subunits"/>
    <property type="match status" value="1"/>
</dbReference>
<evidence type="ECO:0000256" key="4">
    <source>
        <dbReference type="ARBA" id="ARBA00022481"/>
    </source>
</evidence>
<gene>
    <name evidence="13" type="ORF">CJD38_03905</name>
</gene>
<dbReference type="AlphaFoldDB" id="A0A2T5ML00"/>
<protein>
    <recommendedName>
        <fullName evidence="2">Type II secretion system protein H</fullName>
    </recommendedName>
    <alternativeName>
        <fullName evidence="10">General secretion pathway protein H</fullName>
    </alternativeName>
</protein>
<evidence type="ECO:0000256" key="2">
    <source>
        <dbReference type="ARBA" id="ARBA00021549"/>
    </source>
</evidence>
<keyword evidence="6 11" id="KW-0812">Transmembrane</keyword>
<evidence type="ECO:0000256" key="7">
    <source>
        <dbReference type="ARBA" id="ARBA00022989"/>
    </source>
</evidence>
<keyword evidence="8 11" id="KW-0472">Membrane</keyword>
<dbReference type="Pfam" id="PF12019">
    <property type="entry name" value="GspH"/>
    <property type="match status" value="1"/>
</dbReference>
<keyword evidence="4" id="KW-0488">Methylation</keyword>
<dbReference type="InterPro" id="IPR022346">
    <property type="entry name" value="T2SS_GspH"/>
</dbReference>
<dbReference type="PROSITE" id="PS00409">
    <property type="entry name" value="PROKAR_NTER_METHYL"/>
    <property type="match status" value="1"/>
</dbReference>
<accession>A0A2T5ML00</accession>
<sequence length="200" mass="20523">MRKAVLKPHQIQEPAVRSNTGFSLLELLIAISVAAVAIGIAVPSFNGTITSNQLSATANELIGSLNLARMQAVKRNLPTQFCTSVASHNGTDALGAACGTAVGAVYASGFSEPLANPPEIPANITITNVTALRFGGNGLASIATGTAPHTGLIADIYTTKVKSNNHRCIYLITGSVISSCKFTANSGGCPVDEPASCQQQ</sequence>
<evidence type="ECO:0000313" key="14">
    <source>
        <dbReference type="Proteomes" id="UP000244248"/>
    </source>
</evidence>
<dbReference type="Pfam" id="PF07963">
    <property type="entry name" value="N_methyl"/>
    <property type="match status" value="1"/>
</dbReference>
<organism evidence="13 14">
    <name type="scientific">Stenotrophobium rhamnosiphilum</name>
    <dbReference type="NCBI Taxonomy" id="2029166"/>
    <lineage>
        <taxon>Bacteria</taxon>
        <taxon>Pseudomonadati</taxon>
        <taxon>Pseudomonadota</taxon>
        <taxon>Gammaproteobacteria</taxon>
        <taxon>Nevskiales</taxon>
        <taxon>Nevskiaceae</taxon>
        <taxon>Stenotrophobium</taxon>
    </lineage>
</organism>
<evidence type="ECO:0000256" key="3">
    <source>
        <dbReference type="ARBA" id="ARBA00022475"/>
    </source>
</evidence>
<dbReference type="GO" id="GO:0015628">
    <property type="term" value="P:protein secretion by the type II secretion system"/>
    <property type="evidence" value="ECO:0007669"/>
    <property type="project" value="InterPro"/>
</dbReference>
<name>A0A2T5ML00_9GAMM</name>
<evidence type="ECO:0000256" key="8">
    <source>
        <dbReference type="ARBA" id="ARBA00023136"/>
    </source>
</evidence>
<dbReference type="InterPro" id="IPR045584">
    <property type="entry name" value="Pilin-like"/>
</dbReference>
<dbReference type="GO" id="GO:0005886">
    <property type="term" value="C:plasma membrane"/>
    <property type="evidence" value="ECO:0007669"/>
    <property type="project" value="UniProtKB-SubCell"/>
</dbReference>
<evidence type="ECO:0000256" key="5">
    <source>
        <dbReference type="ARBA" id="ARBA00022519"/>
    </source>
</evidence>
<dbReference type="Proteomes" id="UP000244248">
    <property type="component" value="Unassembled WGS sequence"/>
</dbReference>
<evidence type="ECO:0000259" key="12">
    <source>
        <dbReference type="Pfam" id="PF12019"/>
    </source>
</evidence>
<comment type="caution">
    <text evidence="13">The sequence shown here is derived from an EMBL/GenBank/DDBJ whole genome shotgun (WGS) entry which is preliminary data.</text>
</comment>
<evidence type="ECO:0000256" key="6">
    <source>
        <dbReference type="ARBA" id="ARBA00022692"/>
    </source>
</evidence>
<evidence type="ECO:0000256" key="1">
    <source>
        <dbReference type="ARBA" id="ARBA00004377"/>
    </source>
</evidence>
<keyword evidence="3" id="KW-1003">Cell membrane</keyword>
<comment type="subcellular location">
    <subcellularLocation>
        <location evidence="1">Cell inner membrane</location>
        <topology evidence="1">Single-pass membrane protein</topology>
    </subcellularLocation>
</comment>
<keyword evidence="7 11" id="KW-1133">Transmembrane helix</keyword>
<dbReference type="EMBL" id="QANS01000001">
    <property type="protein sequence ID" value="PTU33256.1"/>
    <property type="molecule type" value="Genomic_DNA"/>
</dbReference>
<evidence type="ECO:0000256" key="9">
    <source>
        <dbReference type="ARBA" id="ARBA00025772"/>
    </source>
</evidence>
<dbReference type="NCBIfam" id="TIGR02532">
    <property type="entry name" value="IV_pilin_GFxxxE"/>
    <property type="match status" value="1"/>
</dbReference>
<dbReference type="Gene3D" id="3.55.40.10">
    <property type="entry name" value="minor pseudopilin epsh domain"/>
    <property type="match status" value="1"/>
</dbReference>
<dbReference type="InterPro" id="IPR012902">
    <property type="entry name" value="N_methyl_site"/>
</dbReference>
<feature type="transmembrane region" description="Helical" evidence="11">
    <location>
        <begin position="21"/>
        <end position="42"/>
    </location>
</feature>
<reference evidence="13 14" key="1">
    <citation type="submission" date="2018-04" db="EMBL/GenBank/DDBJ databases">
        <title>Novel species isolated from glacier.</title>
        <authorList>
            <person name="Liu Q."/>
            <person name="Xin Y.-H."/>
        </authorList>
    </citation>
    <scope>NUCLEOTIDE SEQUENCE [LARGE SCALE GENOMIC DNA]</scope>
    <source>
        <strain evidence="13 14">GT1R17</strain>
    </source>
</reference>
<evidence type="ECO:0000256" key="10">
    <source>
        <dbReference type="ARBA" id="ARBA00030775"/>
    </source>
</evidence>
<evidence type="ECO:0000256" key="11">
    <source>
        <dbReference type="SAM" id="Phobius"/>
    </source>
</evidence>
<evidence type="ECO:0000313" key="13">
    <source>
        <dbReference type="EMBL" id="PTU33256.1"/>
    </source>
</evidence>
<proteinExistence type="inferred from homology"/>
<comment type="similarity">
    <text evidence="9">Belongs to the GSP H family.</text>
</comment>
<feature type="domain" description="General secretion pathway GspH" evidence="12">
    <location>
        <begin position="57"/>
        <end position="146"/>
    </location>
</feature>
<dbReference type="GO" id="GO:0015627">
    <property type="term" value="C:type II protein secretion system complex"/>
    <property type="evidence" value="ECO:0007669"/>
    <property type="project" value="InterPro"/>
</dbReference>